<evidence type="ECO:0000259" key="3">
    <source>
        <dbReference type="Pfam" id="PF17161"/>
    </source>
</evidence>
<dbReference type="EMBL" id="FNDO01000016">
    <property type="protein sequence ID" value="SDH88412.1"/>
    <property type="molecule type" value="Genomic_DNA"/>
</dbReference>
<accession>A0A1G8G214</accession>
<reference evidence="6 7" key="1">
    <citation type="submission" date="2016-10" db="EMBL/GenBank/DDBJ databases">
        <authorList>
            <person name="de Groot N.N."/>
        </authorList>
    </citation>
    <scope>NUCLEOTIDE SEQUENCE [LARGE SCALE GENOMIC DNA]</scope>
    <source>
        <strain evidence="4 7">NLAE-zl-C500</strain>
        <strain evidence="5 6">NLAE-zl-C57</strain>
    </source>
</reference>
<proteinExistence type="predicted"/>
<evidence type="ECO:0000313" key="7">
    <source>
        <dbReference type="Proteomes" id="UP000183670"/>
    </source>
</evidence>
<sequence length="557" mass="61671">MKRLVNRLSGACLYVLLALIVGMSSCEDDANDWTVNKNYDALFRPLTFDKSATDATSVTLRYSQIVNAKVYIFEFYTDSLEFNAENYVRTDTILKDTLTVFSESNTPMRMEYRTLFQEFNGSTQYSVRMKGEDAQGKASTYVSVAFKTPDEQLFTGVEVTANSATLIWEETNRVTHLTLAQMVDTKYGEEKQIDLTSEDIAACSKTLSELENGATYRVRIYNNDALRGSYVFKTLGLGGSEILFVEATETGVIDLSTLLSNFVKEKECSNVTVQLTPGAVYKVSELKIPGLDNILFTSTEANENNRPQLIVTNKISLASPIQSLSFEFVCLNGNGEASYMTDWKNSSYAQSISFTGCAIQNIKRTLVRISNGSGVFMTDITIDNCVISEVGTDGYGMINFGKNIDQLEKVSITNSTLINIGDQLMDVKGGIGDVILENCTFYNSMDAKKELPKVFRFDNAASTPPSPKSATMRNLIFSGPNKGKKMNSGNGAYDILNFSDNCYITSDLQEGNNRFEEITRIKQSSDDLFVDPLNGDFHIKPEAGFAGTGNAGDPRWY</sequence>
<dbReference type="AlphaFoldDB" id="A0A1G8G214"/>
<evidence type="ECO:0000259" key="2">
    <source>
        <dbReference type="Pfam" id="PF16318"/>
    </source>
</evidence>
<gene>
    <name evidence="4" type="ORF">SAMN05192581_1003148</name>
    <name evidence="5" type="ORF">SAMN05192582_101664</name>
</gene>
<dbReference type="InterPro" id="IPR011050">
    <property type="entry name" value="Pectin_lyase_fold/virulence"/>
</dbReference>
<feature type="domain" description="DUF4957" evidence="2">
    <location>
        <begin position="301"/>
        <end position="419"/>
    </location>
</feature>
<keyword evidence="1" id="KW-0732">Signal</keyword>
<dbReference type="InterPro" id="IPR033427">
    <property type="entry name" value="DUF5123"/>
</dbReference>
<evidence type="ECO:0000313" key="6">
    <source>
        <dbReference type="Proteomes" id="UP000181870"/>
    </source>
</evidence>
<feature type="domain" description="DUF5123" evidence="3">
    <location>
        <begin position="435"/>
        <end position="556"/>
    </location>
</feature>
<evidence type="ECO:0000313" key="5">
    <source>
        <dbReference type="EMBL" id="SDH88412.1"/>
    </source>
</evidence>
<dbReference type="Pfam" id="PF16318">
    <property type="entry name" value="DUF4957"/>
    <property type="match status" value="1"/>
</dbReference>
<name>A0A1G8G214_BACOV</name>
<dbReference type="InterPro" id="IPR012334">
    <property type="entry name" value="Pectin_lyas_fold"/>
</dbReference>
<dbReference type="Proteomes" id="UP000183670">
    <property type="component" value="Unassembled WGS sequence"/>
</dbReference>
<dbReference type="Gene3D" id="2.160.20.10">
    <property type="entry name" value="Single-stranded right-handed beta-helix, Pectin lyase-like"/>
    <property type="match status" value="1"/>
</dbReference>
<dbReference type="Pfam" id="PF17161">
    <property type="entry name" value="DUF5123"/>
    <property type="match status" value="1"/>
</dbReference>
<feature type="signal peptide" evidence="1">
    <location>
        <begin position="1"/>
        <end position="30"/>
    </location>
</feature>
<evidence type="ECO:0008006" key="8">
    <source>
        <dbReference type="Google" id="ProtNLM"/>
    </source>
</evidence>
<dbReference type="EMBL" id="FMYE01000003">
    <property type="protein sequence ID" value="SDB75739.1"/>
    <property type="molecule type" value="Genomic_DNA"/>
</dbReference>
<dbReference type="SUPFAM" id="SSF51126">
    <property type="entry name" value="Pectin lyase-like"/>
    <property type="match status" value="1"/>
</dbReference>
<dbReference type="Proteomes" id="UP000181870">
    <property type="component" value="Unassembled WGS sequence"/>
</dbReference>
<protein>
    <recommendedName>
        <fullName evidence="8">DUF5123 domain-containing protein</fullName>
    </recommendedName>
</protein>
<dbReference type="PROSITE" id="PS51257">
    <property type="entry name" value="PROKAR_LIPOPROTEIN"/>
    <property type="match status" value="1"/>
</dbReference>
<dbReference type="RefSeq" id="WP_074556735.1">
    <property type="nucleotide sequence ID" value="NZ_FMYE01000003.1"/>
</dbReference>
<dbReference type="InterPro" id="IPR032530">
    <property type="entry name" value="DUF4957"/>
</dbReference>
<organism evidence="5 6">
    <name type="scientific">Bacteroides ovatus</name>
    <dbReference type="NCBI Taxonomy" id="28116"/>
    <lineage>
        <taxon>Bacteria</taxon>
        <taxon>Pseudomonadati</taxon>
        <taxon>Bacteroidota</taxon>
        <taxon>Bacteroidia</taxon>
        <taxon>Bacteroidales</taxon>
        <taxon>Bacteroidaceae</taxon>
        <taxon>Bacteroides</taxon>
    </lineage>
</organism>
<evidence type="ECO:0000313" key="4">
    <source>
        <dbReference type="EMBL" id="SDB75739.1"/>
    </source>
</evidence>
<feature type="chain" id="PRO_5010470590" description="DUF5123 domain-containing protein" evidence="1">
    <location>
        <begin position="31"/>
        <end position="557"/>
    </location>
</feature>
<evidence type="ECO:0000256" key="1">
    <source>
        <dbReference type="SAM" id="SignalP"/>
    </source>
</evidence>